<keyword evidence="1" id="KW-0812">Transmembrane</keyword>
<evidence type="ECO:0000313" key="5">
    <source>
        <dbReference type="Proteomes" id="UP000530850"/>
    </source>
</evidence>
<keyword evidence="4" id="KW-1185">Reference proteome</keyword>
<evidence type="ECO:0000256" key="1">
    <source>
        <dbReference type="SAM" id="Phobius"/>
    </source>
</evidence>
<keyword evidence="1" id="KW-0472">Membrane</keyword>
<feature type="transmembrane region" description="Helical" evidence="1">
    <location>
        <begin position="52"/>
        <end position="70"/>
    </location>
</feature>
<protein>
    <submittedName>
        <fullName evidence="2">Flp pilus assembly pilin Flp</fullName>
    </submittedName>
</protein>
<accession>A0A3N0ACY1</accession>
<name>A0A3N0ACY1_9ACTN</name>
<comment type="caution">
    <text evidence="2">The sequence shown here is derived from an EMBL/GenBank/DDBJ whole genome shotgun (WGS) entry which is preliminary data.</text>
</comment>
<evidence type="ECO:0000313" key="2">
    <source>
        <dbReference type="EMBL" id="MBB3171270.1"/>
    </source>
</evidence>
<dbReference type="AlphaFoldDB" id="A0A3N0ACY1"/>
<reference evidence="3 4" key="1">
    <citation type="submission" date="2019-04" db="EMBL/GenBank/DDBJ databases">
        <title>Microbes associate with the intestines of laboratory mice.</title>
        <authorList>
            <person name="Navarre W."/>
            <person name="Wong E."/>
            <person name="Huang K.C."/>
            <person name="Tropini C."/>
            <person name="Ng K."/>
            <person name="Yu B."/>
        </authorList>
    </citation>
    <scope>NUCLEOTIDE SEQUENCE [LARGE SCALE GENOMIC DNA]</scope>
    <source>
        <strain evidence="3 4">NM48_B13</strain>
    </source>
</reference>
<dbReference type="Proteomes" id="UP000309454">
    <property type="component" value="Unassembled WGS sequence"/>
</dbReference>
<evidence type="ECO:0000313" key="4">
    <source>
        <dbReference type="Proteomes" id="UP000309454"/>
    </source>
</evidence>
<organism evidence="2 5">
    <name type="scientific">Parvibacter caecicola</name>
    <dbReference type="NCBI Taxonomy" id="747645"/>
    <lineage>
        <taxon>Bacteria</taxon>
        <taxon>Bacillati</taxon>
        <taxon>Actinomycetota</taxon>
        <taxon>Coriobacteriia</taxon>
        <taxon>Coriobacteriales</taxon>
        <taxon>Coriobacteriaceae</taxon>
        <taxon>Parvibacter</taxon>
    </lineage>
</organism>
<sequence length="88" mass="9814">MARWEERRERLGRRVEAGREGLRRRARETAVGAQCALRSKLKQTAGQGTTEYAILVGVLVVLAIVAITLFRPKLEELWNAIAEGINGL</sequence>
<dbReference type="EMBL" id="JACHYA010000003">
    <property type="protein sequence ID" value="MBB3171270.1"/>
    <property type="molecule type" value="Genomic_DNA"/>
</dbReference>
<dbReference type="Proteomes" id="UP000530850">
    <property type="component" value="Unassembled WGS sequence"/>
</dbReference>
<evidence type="ECO:0000313" key="3">
    <source>
        <dbReference type="EMBL" id="TJW10739.1"/>
    </source>
</evidence>
<dbReference type="EMBL" id="SSTM01000003">
    <property type="protein sequence ID" value="TJW10739.1"/>
    <property type="molecule type" value="Genomic_DNA"/>
</dbReference>
<proteinExistence type="predicted"/>
<reference evidence="2 5" key="2">
    <citation type="submission" date="2020-08" db="EMBL/GenBank/DDBJ databases">
        <title>Sequencing the genomes of 1000 actinobacteria strains.</title>
        <authorList>
            <person name="Klenk H.-P."/>
        </authorList>
    </citation>
    <scope>NUCLEOTIDE SEQUENCE [LARGE SCALE GENOMIC DNA]</scope>
    <source>
        <strain evidence="2 5">DSM 22242</strain>
    </source>
</reference>
<keyword evidence="1" id="KW-1133">Transmembrane helix</keyword>
<gene>
    <name evidence="3" type="ORF">E5982_05545</name>
    <name evidence="2" type="ORF">FHR31_001088</name>
</gene>